<reference evidence="3 4" key="1">
    <citation type="journal article" date="2020" name="Nat. Commun.">
        <title>Genome of Tripterygium wilfordii and identification of cytochrome P450 involved in triptolide biosynthesis.</title>
        <authorList>
            <person name="Tu L."/>
            <person name="Su P."/>
            <person name="Zhang Z."/>
            <person name="Gao L."/>
            <person name="Wang J."/>
            <person name="Hu T."/>
            <person name="Zhou J."/>
            <person name="Zhang Y."/>
            <person name="Zhao Y."/>
            <person name="Liu Y."/>
            <person name="Song Y."/>
            <person name="Tong Y."/>
            <person name="Lu Y."/>
            <person name="Yang J."/>
            <person name="Xu C."/>
            <person name="Jia M."/>
            <person name="Peters R.J."/>
            <person name="Huang L."/>
            <person name="Gao W."/>
        </authorList>
    </citation>
    <scope>NUCLEOTIDE SEQUENCE [LARGE SCALE GENOMIC DNA]</scope>
    <source>
        <strain evidence="4">cv. XIE 37</strain>
        <tissue evidence="3">Leaf</tissue>
    </source>
</reference>
<evidence type="ECO:0000313" key="4">
    <source>
        <dbReference type="Proteomes" id="UP000593562"/>
    </source>
</evidence>
<dbReference type="InterPro" id="IPR016089">
    <property type="entry name" value="Chalcone_isomerase_bundle_sf"/>
</dbReference>
<dbReference type="Gene3D" id="1.10.890.20">
    <property type="match status" value="1"/>
</dbReference>
<dbReference type="GO" id="GO:0005504">
    <property type="term" value="F:fatty acid binding"/>
    <property type="evidence" value="ECO:0007669"/>
    <property type="project" value="TreeGrafter"/>
</dbReference>
<dbReference type="InParanoid" id="A0A7J7DA40"/>
<dbReference type="GO" id="GO:0009813">
    <property type="term" value="P:flavonoid biosynthetic process"/>
    <property type="evidence" value="ECO:0007669"/>
    <property type="project" value="UniProtKB-UniPathway"/>
</dbReference>
<dbReference type="Proteomes" id="UP000593562">
    <property type="component" value="Unassembled WGS sequence"/>
</dbReference>
<dbReference type="GO" id="GO:0009570">
    <property type="term" value="C:chloroplast stroma"/>
    <property type="evidence" value="ECO:0007669"/>
    <property type="project" value="TreeGrafter"/>
</dbReference>
<dbReference type="OrthoDB" id="18193at2759"/>
<dbReference type="EMBL" id="JAAARO010000009">
    <property type="protein sequence ID" value="KAF5743154.1"/>
    <property type="molecule type" value="Genomic_DNA"/>
</dbReference>
<evidence type="ECO:0000313" key="3">
    <source>
        <dbReference type="EMBL" id="KAF5743154.1"/>
    </source>
</evidence>
<dbReference type="InterPro" id="IPR016088">
    <property type="entry name" value="Chalcone_isomerase_3-sand"/>
</dbReference>
<gene>
    <name evidence="3" type="ORF">HS088_TW09G01219</name>
</gene>
<comment type="caution">
    <text evidence="3">The sequence shown here is derived from an EMBL/GenBank/DDBJ whole genome shotgun (WGS) entry which is preliminary data.</text>
</comment>
<dbReference type="UniPathway" id="UPA00154"/>
<sequence>MRNNWWFFMDLDGGSSSILPTDPFLSHSGGDHFLSQFSAFFYHSLRQAGYLHAHGSQALQEAFGCMSQLAGALLCFVSSMSTTNLCQRISGNINGSEPGSYRSSTQVRHISSIEHKTRNNFGYGLKRKSPTSGIFDKISGFIIKLLNREVEMLQSFSILSLASTLVSPLEHLTSKVLAVPLQDTDVQIPGSFDQRACDVENGRCASLSFPEVNWARHTVEPRTGIEFPMILDDLLAEENRSSLSSEVLVGTGSRTMKIIKIKSLKVYAFGFYVHPHSVCEKLGPKYTSLQLSELNKSSDFYQDLLREDINMTVRFVINCNGMKVNTVSDAFEKSLRARLVKMNPDIDYQCLRTFGSCFTQDISLPAGTTIDFRRTADGQLITEIGGNQIGAVRSKDLCRAFFDMYIGDVPVSEQTKEEIGKNVANIIRRC</sequence>
<feature type="domain" description="Chalcone isomerase" evidence="2">
    <location>
        <begin position="247"/>
        <end position="419"/>
    </location>
</feature>
<comment type="similarity">
    <text evidence="1">Belongs to the chalcone isomerase family.</text>
</comment>
<organism evidence="3 4">
    <name type="scientific">Tripterygium wilfordii</name>
    <name type="common">Thunder God vine</name>
    <dbReference type="NCBI Taxonomy" id="458696"/>
    <lineage>
        <taxon>Eukaryota</taxon>
        <taxon>Viridiplantae</taxon>
        <taxon>Streptophyta</taxon>
        <taxon>Embryophyta</taxon>
        <taxon>Tracheophyta</taxon>
        <taxon>Spermatophyta</taxon>
        <taxon>Magnoliopsida</taxon>
        <taxon>eudicotyledons</taxon>
        <taxon>Gunneridae</taxon>
        <taxon>Pentapetalae</taxon>
        <taxon>rosids</taxon>
        <taxon>fabids</taxon>
        <taxon>Celastrales</taxon>
        <taxon>Celastraceae</taxon>
        <taxon>Tripterygium</taxon>
    </lineage>
</organism>
<dbReference type="Pfam" id="PF16035">
    <property type="entry name" value="Chalcone_2"/>
    <property type="match status" value="1"/>
</dbReference>
<dbReference type="GO" id="GO:0016872">
    <property type="term" value="F:intramolecular lyase activity"/>
    <property type="evidence" value="ECO:0007669"/>
    <property type="project" value="InterPro"/>
</dbReference>
<dbReference type="InterPro" id="IPR016087">
    <property type="entry name" value="Chalcone_isomerase"/>
</dbReference>
<protein>
    <submittedName>
        <fullName evidence="3">Fatty-acid-binding protein 2</fullName>
    </submittedName>
</protein>
<dbReference type="InterPro" id="IPR036298">
    <property type="entry name" value="Chalcone_isomerase_sf"/>
</dbReference>
<dbReference type="PANTHER" id="PTHR47284:SF3">
    <property type="entry name" value="FATTY-ACID-BINDING PROTEIN 2"/>
    <property type="match status" value="1"/>
</dbReference>
<evidence type="ECO:0000259" key="2">
    <source>
        <dbReference type="Pfam" id="PF16035"/>
    </source>
</evidence>
<evidence type="ECO:0000256" key="1">
    <source>
        <dbReference type="ARBA" id="ARBA00007166"/>
    </source>
</evidence>
<dbReference type="AlphaFoldDB" id="A0A7J7DA40"/>
<keyword evidence="4" id="KW-1185">Reference proteome</keyword>
<dbReference type="PANTHER" id="PTHR47284">
    <property type="entry name" value="FATTY-ACID-BINDING PROTEIN 2"/>
    <property type="match status" value="1"/>
</dbReference>
<name>A0A7J7DA40_TRIWF</name>
<dbReference type="SUPFAM" id="SSF54626">
    <property type="entry name" value="Chalcone isomerase"/>
    <property type="match status" value="1"/>
</dbReference>
<proteinExistence type="inferred from homology"/>
<accession>A0A7J7DA40</accession>
<dbReference type="Gene3D" id="3.50.70.10">
    <property type="match status" value="1"/>
</dbReference>
<dbReference type="FunCoup" id="A0A7J7DA40">
    <property type="interactions" value="272"/>
</dbReference>